<keyword evidence="1" id="KW-0175">Coiled coil</keyword>
<dbReference type="Proteomes" id="UP000239757">
    <property type="component" value="Unassembled WGS sequence"/>
</dbReference>
<dbReference type="AlphaFoldDB" id="A0A2P5W4G9"/>
<evidence type="ECO:0000256" key="1">
    <source>
        <dbReference type="SAM" id="Coils"/>
    </source>
</evidence>
<organism evidence="2 3">
    <name type="scientific">Gossypium barbadense</name>
    <name type="common">Sea Island cotton</name>
    <name type="synonym">Hibiscus barbadensis</name>
    <dbReference type="NCBI Taxonomy" id="3634"/>
    <lineage>
        <taxon>Eukaryota</taxon>
        <taxon>Viridiplantae</taxon>
        <taxon>Streptophyta</taxon>
        <taxon>Embryophyta</taxon>
        <taxon>Tracheophyta</taxon>
        <taxon>Spermatophyta</taxon>
        <taxon>Magnoliopsida</taxon>
        <taxon>eudicotyledons</taxon>
        <taxon>Gunneridae</taxon>
        <taxon>Pentapetalae</taxon>
        <taxon>rosids</taxon>
        <taxon>malvids</taxon>
        <taxon>Malvales</taxon>
        <taxon>Malvaceae</taxon>
        <taxon>Malvoideae</taxon>
        <taxon>Gossypium</taxon>
    </lineage>
</organism>
<proteinExistence type="predicted"/>
<feature type="coiled-coil region" evidence="1">
    <location>
        <begin position="13"/>
        <end position="40"/>
    </location>
</feature>
<gene>
    <name evidence="2" type="ORF">GOBAR_AA34698</name>
</gene>
<reference evidence="2 3" key="1">
    <citation type="submission" date="2015-01" db="EMBL/GenBank/DDBJ databases">
        <title>Genome of allotetraploid Gossypium barbadense reveals genomic plasticity and fiber elongation in cotton evolution.</title>
        <authorList>
            <person name="Chen X."/>
            <person name="Liu X."/>
            <person name="Zhao B."/>
            <person name="Zheng H."/>
            <person name="Hu Y."/>
            <person name="Lu G."/>
            <person name="Yang C."/>
            <person name="Chen J."/>
            <person name="Shan C."/>
            <person name="Zhang L."/>
            <person name="Zhou Y."/>
            <person name="Wang L."/>
            <person name="Guo W."/>
            <person name="Bai Y."/>
            <person name="Ruan J."/>
            <person name="Shangguan X."/>
            <person name="Mao Y."/>
            <person name="Jiang J."/>
            <person name="Zhu Y."/>
            <person name="Lei J."/>
            <person name="Kang H."/>
            <person name="Chen S."/>
            <person name="He X."/>
            <person name="Wang R."/>
            <person name="Wang Y."/>
            <person name="Chen J."/>
            <person name="Wang L."/>
            <person name="Yu S."/>
            <person name="Wang B."/>
            <person name="Wei J."/>
            <person name="Song S."/>
            <person name="Lu X."/>
            <person name="Gao Z."/>
            <person name="Gu W."/>
            <person name="Deng X."/>
            <person name="Ma D."/>
            <person name="Wang S."/>
            <person name="Liang W."/>
            <person name="Fang L."/>
            <person name="Cai C."/>
            <person name="Zhu X."/>
            <person name="Zhou B."/>
            <person name="Zhang Y."/>
            <person name="Chen Z."/>
            <person name="Xu S."/>
            <person name="Zhu R."/>
            <person name="Wang S."/>
            <person name="Zhang T."/>
            <person name="Zhao G."/>
        </authorList>
    </citation>
    <scope>NUCLEOTIDE SEQUENCE [LARGE SCALE GENOMIC DNA]</scope>
    <source>
        <strain evidence="3">cv. Xinhai21</strain>
        <tissue evidence="2">Leaf</tissue>
    </source>
</reference>
<evidence type="ECO:0000313" key="3">
    <source>
        <dbReference type="Proteomes" id="UP000239757"/>
    </source>
</evidence>
<dbReference type="EMBL" id="KZ669173">
    <property type="protein sequence ID" value="PPR85994.1"/>
    <property type="molecule type" value="Genomic_DNA"/>
</dbReference>
<evidence type="ECO:0000313" key="2">
    <source>
        <dbReference type="EMBL" id="PPR85994.1"/>
    </source>
</evidence>
<protein>
    <submittedName>
        <fullName evidence="2">Uncharacterized protein</fullName>
    </submittedName>
</protein>
<name>A0A2P5W4G9_GOSBA</name>
<accession>A0A2P5W4G9</accession>
<dbReference type="OrthoDB" id="849214at2759"/>
<sequence length="199" mass="22849">MLTKFISVSETRFQNTKTTLKNQQALIQGLKNQIGQLAKLISERPQGSLPRNTKTNPREQLHAITVRDEEGLVEAEPELRQESVVSQGKVKVIHNVQKPKLKLHDAKPKRLHEELKDGTNHLKAWDYVLLDETDPQIATLKLNKNGATPFTVLNVFPYGTVEVTHSEFGTFKVNITRLKPYFINRFDSEKEEFRLREPP</sequence>